<sequence>MVETVLIGDLELDGVTDIRVRQRRKLAAQPIPGWDGDLVQDFGEAAAAIELRGIAGGAGAAERLEALRAFFRAGAPADFTASAAVAADIEQALPETLDVTQTGRAPGVYFYGLTLRRHVAPPPAAPGGFDPGFLDDLAAMDAAGAAAAAGALADAMGTAQGALDAVNKAAALLEDAMALVQGLEPLKEVLNSAGKVAAAAR</sequence>
<reference evidence="1" key="1">
    <citation type="submission" date="2017-05" db="EMBL/GenBank/DDBJ databases">
        <authorList>
            <person name="Imhoff J.F."/>
            <person name="Rahn T."/>
            <person name="Kuenzel S."/>
            <person name="Neulinger S.C."/>
        </authorList>
    </citation>
    <scope>NUCLEOTIDE SEQUENCE</scope>
    <source>
        <strain evidence="1">LMG 28126</strain>
    </source>
</reference>
<dbReference type="Proteomes" id="UP000706333">
    <property type="component" value="Unassembled WGS sequence"/>
</dbReference>
<dbReference type="RefSeq" id="WP_201155727.1">
    <property type="nucleotide sequence ID" value="NZ_NHSD01000106.1"/>
</dbReference>
<gene>
    <name evidence="1" type="ORF">CCR87_02175</name>
</gene>
<keyword evidence="2" id="KW-1185">Reference proteome</keyword>
<organism evidence="1 2">
    <name type="scientific">Rhodobaculum claviforme</name>
    <dbReference type="NCBI Taxonomy" id="1549854"/>
    <lineage>
        <taxon>Bacteria</taxon>
        <taxon>Pseudomonadati</taxon>
        <taxon>Pseudomonadota</taxon>
        <taxon>Alphaproteobacteria</taxon>
        <taxon>Rhodobacterales</taxon>
        <taxon>Paracoccaceae</taxon>
        <taxon>Rhodobaculum</taxon>
    </lineage>
</organism>
<dbReference type="EMBL" id="NHSD01000106">
    <property type="protein sequence ID" value="MBK5926168.1"/>
    <property type="molecule type" value="Genomic_DNA"/>
</dbReference>
<comment type="caution">
    <text evidence="1">The sequence shown here is derived from an EMBL/GenBank/DDBJ whole genome shotgun (WGS) entry which is preliminary data.</text>
</comment>
<evidence type="ECO:0000313" key="1">
    <source>
        <dbReference type="EMBL" id="MBK5926168.1"/>
    </source>
</evidence>
<name>A0A934TI94_9RHOB</name>
<reference evidence="1" key="2">
    <citation type="journal article" date="2020" name="Microorganisms">
        <title>Osmotic Adaptation and Compatible Solute Biosynthesis of Phototrophic Bacteria as Revealed from Genome Analyses.</title>
        <authorList>
            <person name="Imhoff J.F."/>
            <person name="Rahn T."/>
            <person name="Kunzel S."/>
            <person name="Keller A."/>
            <person name="Neulinger S.C."/>
        </authorList>
    </citation>
    <scope>NUCLEOTIDE SEQUENCE</scope>
    <source>
        <strain evidence="1">LMG 28126</strain>
    </source>
</reference>
<protein>
    <submittedName>
        <fullName evidence="1">Uncharacterized protein</fullName>
    </submittedName>
</protein>
<accession>A0A934TI94</accession>
<dbReference type="AlphaFoldDB" id="A0A934TI94"/>
<evidence type="ECO:0000313" key="2">
    <source>
        <dbReference type="Proteomes" id="UP000706333"/>
    </source>
</evidence>
<proteinExistence type="predicted"/>